<dbReference type="Proteomes" id="UP001526166">
    <property type="component" value="Unassembled WGS sequence"/>
</dbReference>
<comment type="caution">
    <text evidence="1">The sequence shown here is derived from an EMBL/GenBank/DDBJ whole genome shotgun (WGS) entry which is preliminary data.</text>
</comment>
<evidence type="ECO:0000313" key="1">
    <source>
        <dbReference type="EMBL" id="MCV2878555.1"/>
    </source>
</evidence>
<dbReference type="RefSeq" id="WP_263847505.1">
    <property type="nucleotide sequence ID" value="NZ_JAOWKW010000004.1"/>
</dbReference>
<sequence>MGDIFHPPGLEIVDADNTFARFDQSFAKIGTNESRATCDNDVAAPSNVAGSRIEGWKIIHDYPLNRSLCAAARCQSRVTSEKASISKAYTTFLSNALRLRKLFI</sequence>
<protein>
    <submittedName>
        <fullName evidence="1">Uncharacterized protein</fullName>
    </submittedName>
</protein>
<keyword evidence="2" id="KW-1185">Reference proteome</keyword>
<evidence type="ECO:0000313" key="2">
    <source>
        <dbReference type="Proteomes" id="UP001526166"/>
    </source>
</evidence>
<reference evidence="1 2" key="1">
    <citation type="submission" date="2022-10" db="EMBL/GenBank/DDBJ databases">
        <title>Sinirhodobacter sp. nov., isolated from ocean surface sediments.</title>
        <authorList>
            <person name="He W."/>
            <person name="Wang L."/>
            <person name="Zhang D.-F."/>
        </authorList>
    </citation>
    <scope>NUCLEOTIDE SEQUENCE [LARGE SCALE GENOMIC DNA]</scope>
    <source>
        <strain evidence="1 2">WL0115</strain>
    </source>
</reference>
<gene>
    <name evidence="1" type="ORF">OE699_06780</name>
</gene>
<organism evidence="1 2">
    <name type="scientific">Sedimentimonas flavescens</name>
    <dbReference type="NCBI Taxonomy" id="2851012"/>
    <lineage>
        <taxon>Bacteria</taxon>
        <taxon>Pseudomonadati</taxon>
        <taxon>Pseudomonadota</taxon>
        <taxon>Alphaproteobacteria</taxon>
        <taxon>Rhodobacterales</taxon>
        <taxon>Rhodobacter group</taxon>
        <taxon>Sedimentimonas</taxon>
    </lineage>
</organism>
<accession>A0ABT2ZXT2</accession>
<dbReference type="EMBL" id="JAOWKW010000004">
    <property type="protein sequence ID" value="MCV2878555.1"/>
    <property type="molecule type" value="Genomic_DNA"/>
</dbReference>
<proteinExistence type="predicted"/>
<name>A0ABT2ZXT2_9RHOB</name>